<protein>
    <submittedName>
        <fullName evidence="1">Uncharacterized protein</fullName>
    </submittedName>
</protein>
<dbReference type="RefSeq" id="YP_004300725.1">
    <property type="nucleotide sequence ID" value="NC_015250.1"/>
</dbReference>
<gene>
    <name evidence="1" type="ORF">Acj133p144</name>
</gene>
<proteinExistence type="predicted"/>
<dbReference type="Proteomes" id="UP000000330">
    <property type="component" value="Segment"/>
</dbReference>
<name>D9I678_9CAUD</name>
<sequence>MGVNVTLLETLIFKATHKKLAYIYSSREEAFLAFAAMTYSVAELGVQVQVDFDRFVIINKRCRYEEHFLSNDCFIESKEQFFRCLAYSPLCENASEKYYSINVRKL</sequence>
<accession>D9I678</accession>
<dbReference type="EMBL" id="HM114315">
    <property type="protein sequence ID" value="ADJ19459.1"/>
    <property type="molecule type" value="Genomic_DNA"/>
</dbReference>
<organism evidence="1 2">
    <name type="scientific">Acinetobacter phage 133</name>
    <dbReference type="NCBI Taxonomy" id="2919552"/>
    <lineage>
        <taxon>Viruses</taxon>
        <taxon>Duplodnaviria</taxon>
        <taxon>Heunggongvirae</taxon>
        <taxon>Uroviricota</taxon>
        <taxon>Caudoviricetes</taxon>
        <taxon>Pantevenvirales</taxon>
        <taxon>Straboviridae</taxon>
        <taxon>Tevenvirinae</taxon>
        <taxon>Centumtrigintavirus</taxon>
        <taxon>Centumtrigintavirus cv133</taxon>
        <taxon>Acinetobacter virus 133</taxon>
    </lineage>
</organism>
<dbReference type="KEGG" id="vg:10323131"/>
<evidence type="ECO:0000313" key="1">
    <source>
        <dbReference type="EMBL" id="ADJ19459.1"/>
    </source>
</evidence>
<keyword evidence="2" id="KW-1185">Reference proteome</keyword>
<reference evidence="1 2" key="1">
    <citation type="journal article" date="2010" name="Virol. J.">
        <title>Genomes of the T4-related bacteriophages as windows on microbial genome evolution.</title>
        <authorList>
            <person name="Petrov V.M."/>
            <person name="Ratnayaka S."/>
            <person name="Nolan J.M."/>
            <person name="Miller E.S."/>
            <person name="Karam J.D."/>
        </authorList>
    </citation>
    <scope>NUCLEOTIDE SEQUENCE [LARGE SCALE GENOMIC DNA]</scope>
    <source>
        <strain evidence="1">Acj133</strain>
    </source>
</reference>
<evidence type="ECO:0000313" key="2">
    <source>
        <dbReference type="Proteomes" id="UP000000330"/>
    </source>
</evidence>
<dbReference type="GeneID" id="10323131"/>